<protein>
    <recommendedName>
        <fullName evidence="2">Polymerase nucleotidyl transferase domain-containing protein</fullName>
    </recommendedName>
</protein>
<dbReference type="Gene3D" id="3.30.460.10">
    <property type="entry name" value="Beta Polymerase, domain 2"/>
    <property type="match status" value="1"/>
</dbReference>
<name>A0A7D6BLL9_FERL1</name>
<evidence type="ECO:0000256" key="1">
    <source>
        <dbReference type="SAM" id="Phobius"/>
    </source>
</evidence>
<dbReference type="InterPro" id="IPR043519">
    <property type="entry name" value="NT_sf"/>
</dbReference>
<dbReference type="KEGG" id="flt:Sv326_0283"/>
<gene>
    <name evidence="3" type="ORF">Sv326_0283</name>
</gene>
<evidence type="ECO:0000313" key="3">
    <source>
        <dbReference type="EMBL" id="QLJ52458.1"/>
    </source>
</evidence>
<keyword evidence="1" id="KW-0472">Membrane</keyword>
<keyword evidence="1" id="KW-1133">Transmembrane helix</keyword>
<dbReference type="EMBL" id="CP058998">
    <property type="protein sequence ID" value="QLJ52458.1"/>
    <property type="molecule type" value="Genomic_DNA"/>
</dbReference>
<sequence length="289" mass="34124">MNDQKVVEGFLEYFKSELVRACPKRIDFILVFGSVARGEFRIGVSDIDMIIQCKRQEFVENVERTATSIFWKADKRFGTRFYEVCSIVRNRKGQEIKNVEKELRLYKPFEVVGPQDIDWKKGQINHPGLAWWSFFVPKYMLARKIKYEGKIVYGRDVRGEIEVRNVFLDKVKALFIPQILSLVSLPLLLISFDKAMKYSTKAVFYSVENQLYFLDLKFGSTDSNIQKLRKKLGDALSIRFLEEARQVKYNFEAVSKNWTRLDKILYCMDAVVFVYYLNWAVFIRYIITH</sequence>
<dbReference type="InterPro" id="IPR002934">
    <property type="entry name" value="Polymerase_NTP_transf_dom"/>
</dbReference>
<dbReference type="GO" id="GO:0016779">
    <property type="term" value="F:nucleotidyltransferase activity"/>
    <property type="evidence" value="ECO:0007669"/>
    <property type="project" value="InterPro"/>
</dbReference>
<reference evidence="4" key="1">
    <citation type="submission" date="2020-07" db="EMBL/GenBank/DDBJ databases">
        <title>Metabolic diversity and evolutionary history of the archaeal phylum ###Micrarchaeota### uncovered from a freshwater lake metagenome.</title>
        <authorList>
            <person name="Kadnikov V.V."/>
            <person name="Savvichev A.S."/>
            <person name="Mardanov A.V."/>
            <person name="Beletsky A.V."/>
            <person name="Chupakov A.V."/>
            <person name="Kokryatskaya N.M."/>
            <person name="Pimenov N.V."/>
            <person name="Ravin N.V."/>
        </authorList>
    </citation>
    <scope>NUCLEOTIDE SEQUENCE [LARGE SCALE GENOMIC DNA]</scope>
</reference>
<dbReference type="SUPFAM" id="SSF81301">
    <property type="entry name" value="Nucleotidyltransferase"/>
    <property type="match status" value="1"/>
</dbReference>
<evidence type="ECO:0000313" key="4">
    <source>
        <dbReference type="Proteomes" id="UP000510821"/>
    </source>
</evidence>
<dbReference type="AlphaFoldDB" id="A0A7D6BLL9"/>
<feature type="domain" description="Polymerase nucleotidyl transferase" evidence="2">
    <location>
        <begin position="26"/>
        <end position="57"/>
    </location>
</feature>
<organism evidence="3 4">
    <name type="scientific">Fermentimicrarchaeum limneticum</name>
    <dbReference type="NCBI Taxonomy" id="2795018"/>
    <lineage>
        <taxon>Archaea</taxon>
        <taxon>Candidatus Micrarchaeota</taxon>
        <taxon>Candidatus Fermentimicrarchaeales</taxon>
        <taxon>Candidatus Fermentimicrarchaeaceae</taxon>
        <taxon>Candidatus Fermentimicrarchaeum</taxon>
    </lineage>
</organism>
<keyword evidence="1" id="KW-0812">Transmembrane</keyword>
<feature type="transmembrane region" description="Helical" evidence="1">
    <location>
        <begin position="174"/>
        <end position="192"/>
    </location>
</feature>
<dbReference type="CDD" id="cd05403">
    <property type="entry name" value="NT_KNTase_like"/>
    <property type="match status" value="1"/>
</dbReference>
<evidence type="ECO:0000259" key="2">
    <source>
        <dbReference type="Pfam" id="PF01909"/>
    </source>
</evidence>
<feature type="transmembrane region" description="Helical" evidence="1">
    <location>
        <begin position="264"/>
        <end position="287"/>
    </location>
</feature>
<accession>A0A7D6BLL9</accession>
<dbReference type="Pfam" id="PF01909">
    <property type="entry name" value="NTP_transf_2"/>
    <property type="match status" value="1"/>
</dbReference>
<proteinExistence type="predicted"/>
<dbReference type="Proteomes" id="UP000510821">
    <property type="component" value="Chromosome"/>
</dbReference>